<name>A0A841GGX4_9BACT</name>
<protein>
    <submittedName>
        <fullName evidence="1">Uncharacterized protein</fullName>
    </submittedName>
</protein>
<dbReference type="AlphaFoldDB" id="A0A841GGX4"/>
<reference evidence="1 2" key="1">
    <citation type="submission" date="2020-08" db="EMBL/GenBank/DDBJ databases">
        <title>Genomic Encyclopedia of Type Strains, Phase IV (KMG-IV): sequencing the most valuable type-strain genomes for metagenomic binning, comparative biology and taxonomic classification.</title>
        <authorList>
            <person name="Goeker M."/>
        </authorList>
    </citation>
    <scope>NUCLEOTIDE SEQUENCE [LARGE SCALE GENOMIC DNA]</scope>
    <source>
        <strain evidence="1 2">DSM 13481</strain>
    </source>
</reference>
<evidence type="ECO:0000313" key="2">
    <source>
        <dbReference type="Proteomes" id="UP000555828"/>
    </source>
</evidence>
<sequence>MRKLYSFSFLLFVSFIFAISYHALRITFEYNEDKLQMVRYEEVYYRDGDKIVFVKVPKKVVWVKLGERYYIGEGTTLKLSPPIKDLEDIFYQYLSYHKISDDFDGEITISEKTFNIKAEKRNGFITKIVRKFHSVLTEMQYIYLPDNKTFEDVLSRFKFIDKSDFPMKIYNILNLFLWFDAKISGNDLEIFAIDKEGLEVELTLSKEKGTYKIDNFYLTVKKSSEKTRKEIENEIRDNN</sequence>
<proteinExistence type="predicted"/>
<gene>
    <name evidence="1" type="ORF">HNP65_001388</name>
</gene>
<keyword evidence="2" id="KW-1185">Reference proteome</keyword>
<dbReference type="EMBL" id="JACHEX010000003">
    <property type="protein sequence ID" value="MBB6062936.1"/>
    <property type="molecule type" value="Genomic_DNA"/>
</dbReference>
<evidence type="ECO:0000313" key="1">
    <source>
        <dbReference type="EMBL" id="MBB6062936.1"/>
    </source>
</evidence>
<accession>A0A841GGX4</accession>
<comment type="caution">
    <text evidence="1">The sequence shown here is derived from an EMBL/GenBank/DDBJ whole genome shotgun (WGS) entry which is preliminary data.</text>
</comment>
<dbReference type="RefSeq" id="WP_184619556.1">
    <property type="nucleotide sequence ID" value="NZ_JACHEX010000003.1"/>
</dbReference>
<dbReference type="Proteomes" id="UP000555828">
    <property type="component" value="Unassembled WGS sequence"/>
</dbReference>
<organism evidence="1 2">
    <name type="scientific">Thermosipho japonicus</name>
    <dbReference type="NCBI Taxonomy" id="90323"/>
    <lineage>
        <taxon>Bacteria</taxon>
        <taxon>Thermotogati</taxon>
        <taxon>Thermotogota</taxon>
        <taxon>Thermotogae</taxon>
        <taxon>Thermotogales</taxon>
        <taxon>Fervidobacteriaceae</taxon>
        <taxon>Thermosipho</taxon>
    </lineage>
</organism>